<feature type="region of interest" description="Disordered" evidence="1">
    <location>
        <begin position="143"/>
        <end position="177"/>
    </location>
</feature>
<sequence length="213" mass="23906">MFASVECLIHFPAANQTCPLRSRAHRSVSNPHTESNSNTDHTSAHLQRFSATPSQPCCTSRLHNAAVQAANLPTKAPRTSPAVIYHHVHQHFILHRLRQTSHHCPTRYPNPQSWHIFHTTNAIAGLMHQVEIIGDLLEEIEENDVGDSDTEDDSEDESDGDNGSEEEEDEDMAPNLVDARSGRRRWSQDFMGCMLIVVLSVSMLVLDVSHWES</sequence>
<keyword evidence="3" id="KW-1185">Reference proteome</keyword>
<accession>A0A6A7AMK6</accession>
<organism evidence="2 3">
    <name type="scientific">Ophiobolus disseminans</name>
    <dbReference type="NCBI Taxonomy" id="1469910"/>
    <lineage>
        <taxon>Eukaryota</taxon>
        <taxon>Fungi</taxon>
        <taxon>Dikarya</taxon>
        <taxon>Ascomycota</taxon>
        <taxon>Pezizomycotina</taxon>
        <taxon>Dothideomycetes</taxon>
        <taxon>Pleosporomycetidae</taxon>
        <taxon>Pleosporales</taxon>
        <taxon>Pleosporineae</taxon>
        <taxon>Phaeosphaeriaceae</taxon>
        <taxon>Ophiobolus</taxon>
    </lineage>
</organism>
<evidence type="ECO:0000313" key="3">
    <source>
        <dbReference type="Proteomes" id="UP000799424"/>
    </source>
</evidence>
<name>A0A6A7AMK6_9PLEO</name>
<protein>
    <submittedName>
        <fullName evidence="2">Uncharacterized protein</fullName>
    </submittedName>
</protein>
<evidence type="ECO:0000313" key="2">
    <source>
        <dbReference type="EMBL" id="KAF2833818.1"/>
    </source>
</evidence>
<evidence type="ECO:0000256" key="1">
    <source>
        <dbReference type="SAM" id="MobiDB-lite"/>
    </source>
</evidence>
<feature type="compositionally biased region" description="Polar residues" evidence="1">
    <location>
        <begin position="27"/>
        <end position="52"/>
    </location>
</feature>
<dbReference type="AlphaFoldDB" id="A0A6A7AMK6"/>
<feature type="compositionally biased region" description="Acidic residues" evidence="1">
    <location>
        <begin position="143"/>
        <end position="172"/>
    </location>
</feature>
<dbReference type="EMBL" id="MU006216">
    <property type="protein sequence ID" value="KAF2833818.1"/>
    <property type="molecule type" value="Genomic_DNA"/>
</dbReference>
<gene>
    <name evidence="2" type="ORF">CC86DRAFT_376914</name>
</gene>
<proteinExistence type="predicted"/>
<feature type="region of interest" description="Disordered" evidence="1">
    <location>
        <begin position="22"/>
        <end position="52"/>
    </location>
</feature>
<reference evidence="2" key="1">
    <citation type="journal article" date="2020" name="Stud. Mycol.">
        <title>101 Dothideomycetes genomes: a test case for predicting lifestyles and emergence of pathogens.</title>
        <authorList>
            <person name="Haridas S."/>
            <person name="Albert R."/>
            <person name="Binder M."/>
            <person name="Bloem J."/>
            <person name="Labutti K."/>
            <person name="Salamov A."/>
            <person name="Andreopoulos B."/>
            <person name="Baker S."/>
            <person name="Barry K."/>
            <person name="Bills G."/>
            <person name="Bluhm B."/>
            <person name="Cannon C."/>
            <person name="Castanera R."/>
            <person name="Culley D."/>
            <person name="Daum C."/>
            <person name="Ezra D."/>
            <person name="Gonzalez J."/>
            <person name="Henrissat B."/>
            <person name="Kuo A."/>
            <person name="Liang C."/>
            <person name="Lipzen A."/>
            <person name="Lutzoni F."/>
            <person name="Magnuson J."/>
            <person name="Mondo S."/>
            <person name="Nolan M."/>
            <person name="Ohm R."/>
            <person name="Pangilinan J."/>
            <person name="Park H.-J."/>
            <person name="Ramirez L."/>
            <person name="Alfaro M."/>
            <person name="Sun H."/>
            <person name="Tritt A."/>
            <person name="Yoshinaga Y."/>
            <person name="Zwiers L.-H."/>
            <person name="Turgeon B."/>
            <person name="Goodwin S."/>
            <person name="Spatafora J."/>
            <person name="Crous P."/>
            <person name="Grigoriev I."/>
        </authorList>
    </citation>
    <scope>NUCLEOTIDE SEQUENCE</scope>
    <source>
        <strain evidence="2">CBS 113818</strain>
    </source>
</reference>
<dbReference type="Proteomes" id="UP000799424">
    <property type="component" value="Unassembled WGS sequence"/>
</dbReference>